<comment type="caution">
    <text evidence="1">The sequence shown here is derived from an EMBL/GenBank/DDBJ whole genome shotgun (WGS) entry which is preliminary data.</text>
</comment>
<evidence type="ECO:0000313" key="2">
    <source>
        <dbReference type="EMBL" id="PWL09008.1"/>
    </source>
</evidence>
<evidence type="ECO:0000313" key="3">
    <source>
        <dbReference type="Proteomes" id="UP000217528"/>
    </source>
</evidence>
<dbReference type="EMBL" id="LMVN01000029">
    <property type="protein sequence ID" value="PAV06514.1"/>
    <property type="molecule type" value="Genomic_DNA"/>
</dbReference>
<gene>
    <name evidence="1" type="ORF">ASJ82_04660</name>
    <name evidence="2" type="ORF">MSCUN_00690</name>
</gene>
<evidence type="ECO:0000313" key="1">
    <source>
        <dbReference type="EMBL" id="PAV06514.1"/>
    </source>
</evidence>
<proteinExistence type="predicted"/>
<evidence type="ECO:0000313" key="4">
    <source>
        <dbReference type="Proteomes" id="UP000246004"/>
    </source>
</evidence>
<sequence length="216" mass="25368">MYIHNVYYSLPNQTIIVNTSNYNKFIKTSNSADINETYYNSTSGGVIHRDQNQLCFINEHVDEIWIVSDTYNKKWLSMKEKIDIITKLGDSTGILTGLIQSRWNFNILSNPLFTVPSFVLLSYSSFVFIHTTDLWIRDNYINSSQWGKYHTHKNHFDSYDYVEIFNTSDPSRVDIVEIPYTIHGYDRNNAIYIPYEGEPRNLTVSETYTYFQNETV</sequence>
<name>A0A2A2HB75_9EURY</name>
<organism evidence="1 3">
    <name type="scientific">Methanosphaera cuniculi</name>
    <dbReference type="NCBI Taxonomy" id="1077256"/>
    <lineage>
        <taxon>Archaea</taxon>
        <taxon>Methanobacteriati</taxon>
        <taxon>Methanobacteriota</taxon>
        <taxon>Methanomada group</taxon>
        <taxon>Methanobacteria</taxon>
        <taxon>Methanobacteriales</taxon>
        <taxon>Methanobacteriaceae</taxon>
        <taxon>Methanosphaera</taxon>
    </lineage>
</organism>
<dbReference type="RefSeq" id="WP_095609367.1">
    <property type="nucleotide sequence ID" value="NZ_LMVN01000029.1"/>
</dbReference>
<reference evidence="1 3" key="2">
    <citation type="journal article" date="2017" name="BMC Genomics">
        <title>Genomic analysis of methanogenic archaea reveals a shift towards energy conservation.</title>
        <authorList>
            <person name="Gilmore S.P."/>
            <person name="Henske J.K."/>
            <person name="Sexton J.A."/>
            <person name="Solomon K.V."/>
            <person name="Seppala S."/>
            <person name="Yoo J.I."/>
            <person name="Huyett L.M."/>
            <person name="Pressman A."/>
            <person name="Cogan J.Z."/>
            <person name="Kivenson V."/>
            <person name="Peng X."/>
            <person name="Tan Y."/>
            <person name="Valentine D.L."/>
            <person name="O'Malley M.A."/>
        </authorList>
    </citation>
    <scope>NUCLEOTIDE SEQUENCE [LARGE SCALE GENOMIC DNA]</scope>
    <source>
        <strain evidence="1 3">1R-7</strain>
    </source>
</reference>
<keyword evidence="3" id="KW-1185">Reference proteome</keyword>
<dbReference type="Proteomes" id="UP000246004">
    <property type="component" value="Unassembled WGS sequence"/>
</dbReference>
<dbReference type="Proteomes" id="UP000217528">
    <property type="component" value="Unassembled WGS sequence"/>
</dbReference>
<protein>
    <submittedName>
        <fullName evidence="1">Uncharacterized protein</fullName>
    </submittedName>
</protein>
<dbReference type="OrthoDB" id="78243at2157"/>
<accession>A0A2A2HB75</accession>
<dbReference type="AlphaFoldDB" id="A0A2A2HB75"/>
<dbReference type="EMBL" id="LWMS01000002">
    <property type="protein sequence ID" value="PWL09008.1"/>
    <property type="molecule type" value="Genomic_DNA"/>
</dbReference>
<reference evidence="2 4" key="1">
    <citation type="submission" date="2016-04" db="EMBL/GenBank/DDBJ databases">
        <title>Genome sequence of Methanosphaera cuniculi DSM 4103.</title>
        <authorList>
            <person name="Poehlein A."/>
            <person name="Seedorf H."/>
            <person name="Daniel R."/>
        </authorList>
    </citation>
    <scope>NUCLEOTIDE SEQUENCE [LARGE SCALE GENOMIC DNA]</scope>
    <source>
        <strain evidence="2 4">DSM 4103</strain>
    </source>
</reference>